<dbReference type="SUPFAM" id="SSF46785">
    <property type="entry name" value="Winged helix' DNA-binding domain"/>
    <property type="match status" value="1"/>
</dbReference>
<dbReference type="PROSITE" id="PS50995">
    <property type="entry name" value="HTH_MARR_2"/>
    <property type="match status" value="1"/>
</dbReference>
<accession>A0A6J6JHI3</accession>
<feature type="domain" description="HTH marR-type" evidence="1">
    <location>
        <begin position="17"/>
        <end position="149"/>
    </location>
</feature>
<organism evidence="2">
    <name type="scientific">freshwater metagenome</name>
    <dbReference type="NCBI Taxonomy" id="449393"/>
    <lineage>
        <taxon>unclassified sequences</taxon>
        <taxon>metagenomes</taxon>
        <taxon>ecological metagenomes</taxon>
    </lineage>
</organism>
<sequence>MNDAKRNDVALNAAMHMAQTLWDLKTIQNRLTAGLEVALGEVGFTADQFQVIAAIAKLGSPTMGEISQDVNMANASLSRIVDSLEDRALAYRLPNPGDRRRISVNLSDMGEAKLDQVLDAISTWQSAASAVISNDLADELRATAINIEQAED</sequence>
<dbReference type="GO" id="GO:0006950">
    <property type="term" value="P:response to stress"/>
    <property type="evidence" value="ECO:0007669"/>
    <property type="project" value="TreeGrafter"/>
</dbReference>
<proteinExistence type="predicted"/>
<dbReference type="AlphaFoldDB" id="A0A6J6JHI3"/>
<dbReference type="InterPro" id="IPR039422">
    <property type="entry name" value="MarR/SlyA-like"/>
</dbReference>
<dbReference type="InterPro" id="IPR036390">
    <property type="entry name" value="WH_DNA-bd_sf"/>
</dbReference>
<evidence type="ECO:0000313" key="2">
    <source>
        <dbReference type="EMBL" id="CAB4636667.1"/>
    </source>
</evidence>
<dbReference type="EMBL" id="CAEZVN010000092">
    <property type="protein sequence ID" value="CAB4636667.1"/>
    <property type="molecule type" value="Genomic_DNA"/>
</dbReference>
<dbReference type="Gene3D" id="1.10.10.10">
    <property type="entry name" value="Winged helix-like DNA-binding domain superfamily/Winged helix DNA-binding domain"/>
    <property type="match status" value="1"/>
</dbReference>
<reference evidence="2" key="1">
    <citation type="submission" date="2020-05" db="EMBL/GenBank/DDBJ databases">
        <authorList>
            <person name="Chiriac C."/>
            <person name="Salcher M."/>
            <person name="Ghai R."/>
            <person name="Kavagutti S V."/>
        </authorList>
    </citation>
    <scope>NUCLEOTIDE SEQUENCE</scope>
</reference>
<dbReference type="InterPro" id="IPR036388">
    <property type="entry name" value="WH-like_DNA-bd_sf"/>
</dbReference>
<dbReference type="InterPro" id="IPR000835">
    <property type="entry name" value="HTH_MarR-typ"/>
</dbReference>
<evidence type="ECO:0000259" key="1">
    <source>
        <dbReference type="PROSITE" id="PS50995"/>
    </source>
</evidence>
<dbReference type="SMART" id="SM00347">
    <property type="entry name" value="HTH_MARR"/>
    <property type="match status" value="1"/>
</dbReference>
<dbReference type="GO" id="GO:0003700">
    <property type="term" value="F:DNA-binding transcription factor activity"/>
    <property type="evidence" value="ECO:0007669"/>
    <property type="project" value="InterPro"/>
</dbReference>
<name>A0A6J6JHI3_9ZZZZ</name>
<dbReference type="PANTHER" id="PTHR33164:SF43">
    <property type="entry name" value="HTH-TYPE TRANSCRIPTIONAL REPRESSOR YETL"/>
    <property type="match status" value="1"/>
</dbReference>
<dbReference type="Pfam" id="PF01047">
    <property type="entry name" value="MarR"/>
    <property type="match status" value="1"/>
</dbReference>
<dbReference type="PANTHER" id="PTHR33164">
    <property type="entry name" value="TRANSCRIPTIONAL REGULATOR, MARR FAMILY"/>
    <property type="match status" value="1"/>
</dbReference>
<protein>
    <submittedName>
        <fullName evidence="2">Unannotated protein</fullName>
    </submittedName>
</protein>
<gene>
    <name evidence="2" type="ORF">UFOPK2001_00882</name>
</gene>